<evidence type="ECO:0000313" key="1">
    <source>
        <dbReference type="EMBL" id="MFD0799039.1"/>
    </source>
</evidence>
<sequence>MNYEYTKVTSDNELEDILALQGRNLKRSLATSKTASQGFVTVEHSLHLLKKMNAIAPHVIAKHNNRVVGYALSMHPSFANDIAILKPMFQELNRLDVADYIIMGQICIEDIHRKKGIFRCLYIEMKAQFTNTFKHIITEVDTTNVRSLNAHYAVGFKTLGTYTSNDQDWVIISLPIR</sequence>
<comment type="caution">
    <text evidence="1">The sequence shown here is derived from an EMBL/GenBank/DDBJ whole genome shotgun (WGS) entry which is preliminary data.</text>
</comment>
<dbReference type="EMBL" id="JBHTHY010000014">
    <property type="protein sequence ID" value="MFD0799039.1"/>
    <property type="molecule type" value="Genomic_DNA"/>
</dbReference>
<keyword evidence="2" id="KW-1185">Reference proteome</keyword>
<proteinExistence type="predicted"/>
<name>A0ABW3B8I0_9FLAO</name>
<dbReference type="Proteomes" id="UP001597012">
    <property type="component" value="Unassembled WGS sequence"/>
</dbReference>
<organism evidence="1 2">
    <name type="scientific">Maribacter chungangensis</name>
    <dbReference type="NCBI Taxonomy" id="1069117"/>
    <lineage>
        <taxon>Bacteria</taxon>
        <taxon>Pseudomonadati</taxon>
        <taxon>Bacteroidota</taxon>
        <taxon>Flavobacteriia</taxon>
        <taxon>Flavobacteriales</taxon>
        <taxon>Flavobacteriaceae</taxon>
        <taxon>Maribacter</taxon>
    </lineage>
</organism>
<evidence type="ECO:0000313" key="2">
    <source>
        <dbReference type="Proteomes" id="UP001597012"/>
    </source>
</evidence>
<reference evidence="2" key="1">
    <citation type="journal article" date="2019" name="Int. J. Syst. Evol. Microbiol.">
        <title>The Global Catalogue of Microorganisms (GCM) 10K type strain sequencing project: providing services to taxonomists for standard genome sequencing and annotation.</title>
        <authorList>
            <consortium name="The Broad Institute Genomics Platform"/>
            <consortium name="The Broad Institute Genome Sequencing Center for Infectious Disease"/>
            <person name="Wu L."/>
            <person name="Ma J."/>
        </authorList>
    </citation>
    <scope>NUCLEOTIDE SEQUENCE [LARGE SCALE GENOMIC DNA]</scope>
    <source>
        <strain evidence="2">CCUG 61948</strain>
    </source>
</reference>
<gene>
    <name evidence="1" type="ORF">ACFQZJ_16315</name>
</gene>
<dbReference type="RefSeq" id="WP_379935943.1">
    <property type="nucleotide sequence ID" value="NZ_JBHTHY010000014.1"/>
</dbReference>
<dbReference type="SUPFAM" id="SSF55729">
    <property type="entry name" value="Acyl-CoA N-acyltransferases (Nat)"/>
    <property type="match status" value="1"/>
</dbReference>
<accession>A0ABW3B8I0</accession>
<dbReference type="Gene3D" id="3.40.630.30">
    <property type="match status" value="1"/>
</dbReference>
<dbReference type="InterPro" id="IPR016181">
    <property type="entry name" value="Acyl_CoA_acyltransferase"/>
</dbReference>
<protein>
    <submittedName>
        <fullName evidence="1">N-acetyltransferase</fullName>
    </submittedName>
</protein>